<proteinExistence type="predicted"/>
<organism evidence="1">
    <name type="scientific">Cuerna arida</name>
    <dbReference type="NCBI Taxonomy" id="1464854"/>
    <lineage>
        <taxon>Eukaryota</taxon>
        <taxon>Metazoa</taxon>
        <taxon>Ecdysozoa</taxon>
        <taxon>Arthropoda</taxon>
        <taxon>Hexapoda</taxon>
        <taxon>Insecta</taxon>
        <taxon>Pterygota</taxon>
        <taxon>Neoptera</taxon>
        <taxon>Paraneoptera</taxon>
        <taxon>Hemiptera</taxon>
        <taxon>Auchenorrhyncha</taxon>
        <taxon>Membracoidea</taxon>
        <taxon>Cicadellidae</taxon>
        <taxon>Cicadellinae</taxon>
        <taxon>Proconiini</taxon>
        <taxon>Cuerna</taxon>
    </lineage>
</organism>
<name>A0A1B6EZS5_9HEMI</name>
<evidence type="ECO:0000313" key="1">
    <source>
        <dbReference type="EMBL" id="JAS43546.1"/>
    </source>
</evidence>
<feature type="non-terminal residue" evidence="1">
    <location>
        <position position="99"/>
    </location>
</feature>
<gene>
    <name evidence="1" type="ORF">g.6213</name>
</gene>
<dbReference type="EMBL" id="GECZ01026223">
    <property type="protein sequence ID" value="JAS43546.1"/>
    <property type="molecule type" value="Transcribed_RNA"/>
</dbReference>
<sequence length="99" mass="11368">MNSDLKSTTAVITFVENIIEALDKDNNVTAVFLDLTKAFGSVSHSKLPEKLSYLGIKNKELLWLQSFLENRQQYVEIKTLKNTFLQNIKADIKEIKYSE</sequence>
<accession>A0A1B6EZS5</accession>
<reference evidence="1" key="1">
    <citation type="submission" date="2015-11" db="EMBL/GenBank/DDBJ databases">
        <title>De novo transcriptome assembly of four potential Pierce s Disease insect vectors from Arizona vineyards.</title>
        <authorList>
            <person name="Tassone E.E."/>
        </authorList>
    </citation>
    <scope>NUCLEOTIDE SEQUENCE</scope>
</reference>
<dbReference type="AlphaFoldDB" id="A0A1B6EZS5"/>
<protein>
    <submittedName>
        <fullName evidence="1">Uncharacterized protein</fullName>
    </submittedName>
</protein>